<dbReference type="PANTHER" id="PTHR47235:SF1">
    <property type="entry name" value="BLR6548 PROTEIN"/>
    <property type="match status" value="1"/>
</dbReference>
<dbReference type="SUPFAM" id="SSF53822">
    <property type="entry name" value="Periplasmic binding protein-like I"/>
    <property type="match status" value="1"/>
</dbReference>
<sequence>MAFTSQRGLRRFAAIPAVASLVLAAACSSGEPTAAPGVTSTPCPGSANTDRGCIYLGVLSDLENGPFTPLGASMNDGQVAFWKQVNAAGGIGGYDIDISTYTRNTSYDPRTHRSAYEQIEPHVLALSLSFGTAQTVAMLNRMDADDMVSTAATQWSGWNYRSADRNLVLSAGYSYCTEAVTGLDWFAETHYAPRNIAVVAYRGNYGGDYASGAMKWALANDATIADHIDTGPNAEVGNQDGPVAEILAAAPDLVMLATGPAETAEIVGKLVKSGFTGRFLGSLPTWNPALLQSAAAPALTALYNYTTPVDSWAGDSVGAKHAREAITGEPANFGYSLGWAITYPLKALLTAAAANGELTRAGLRRSVGAMKPDGEGMVVIHPAGAAEPDLETEWSAVFEPDREAPMGARAVSVGYQGKTLSRLNLHEPCTRL</sequence>
<dbReference type="AlphaFoldDB" id="A0A2N3VF34"/>
<dbReference type="Proteomes" id="UP000233766">
    <property type="component" value="Unassembled WGS sequence"/>
</dbReference>
<evidence type="ECO:0000313" key="6">
    <source>
        <dbReference type="Proteomes" id="UP000233766"/>
    </source>
</evidence>
<dbReference type="RefSeq" id="WP_245914646.1">
    <property type="nucleotide sequence ID" value="NZ_JBEZZV010000002.1"/>
</dbReference>
<dbReference type="EMBL" id="PJMW01000002">
    <property type="protein sequence ID" value="PKV80196.1"/>
    <property type="molecule type" value="Genomic_DNA"/>
</dbReference>
<feature type="domain" description="Leucine-binding protein" evidence="4">
    <location>
        <begin position="54"/>
        <end position="371"/>
    </location>
</feature>
<keyword evidence="2 3" id="KW-0732">Signal</keyword>
<name>A0A2N3VF34_9NOCA</name>
<dbReference type="GeneID" id="97468816"/>
<protein>
    <submittedName>
        <fullName evidence="5">Amino acid/amide ABC transporter substrate-binding protein (HAAT family)</fullName>
    </submittedName>
</protein>
<comment type="similarity">
    <text evidence="1">Belongs to the leucine-binding protein family.</text>
</comment>
<reference evidence="5 6" key="1">
    <citation type="submission" date="2017-12" db="EMBL/GenBank/DDBJ databases">
        <title>Sequencing the genomes of 1000 Actinobacteria strains.</title>
        <authorList>
            <person name="Klenk H.-P."/>
        </authorList>
    </citation>
    <scope>NUCLEOTIDE SEQUENCE [LARGE SCALE GENOMIC DNA]</scope>
    <source>
        <strain evidence="5 6">DSM 44489</strain>
    </source>
</reference>
<dbReference type="PANTHER" id="PTHR47235">
    <property type="entry name" value="BLR6548 PROTEIN"/>
    <property type="match status" value="1"/>
</dbReference>
<dbReference type="PROSITE" id="PS51257">
    <property type="entry name" value="PROKAR_LIPOPROTEIN"/>
    <property type="match status" value="1"/>
</dbReference>
<feature type="signal peptide" evidence="3">
    <location>
        <begin position="1"/>
        <end position="34"/>
    </location>
</feature>
<feature type="chain" id="PRO_5014859270" evidence="3">
    <location>
        <begin position="35"/>
        <end position="432"/>
    </location>
</feature>
<gene>
    <name evidence="5" type="ORF">ATK86_4616</name>
</gene>
<evidence type="ECO:0000256" key="2">
    <source>
        <dbReference type="ARBA" id="ARBA00022729"/>
    </source>
</evidence>
<evidence type="ECO:0000256" key="3">
    <source>
        <dbReference type="SAM" id="SignalP"/>
    </source>
</evidence>
<keyword evidence="6" id="KW-1185">Reference proteome</keyword>
<dbReference type="InterPro" id="IPR028081">
    <property type="entry name" value="Leu-bd"/>
</dbReference>
<evidence type="ECO:0000256" key="1">
    <source>
        <dbReference type="ARBA" id="ARBA00010062"/>
    </source>
</evidence>
<dbReference type="InterPro" id="IPR028082">
    <property type="entry name" value="Peripla_BP_I"/>
</dbReference>
<comment type="caution">
    <text evidence="5">The sequence shown here is derived from an EMBL/GenBank/DDBJ whole genome shotgun (WGS) entry which is preliminary data.</text>
</comment>
<dbReference type="Pfam" id="PF13458">
    <property type="entry name" value="Peripla_BP_6"/>
    <property type="match status" value="1"/>
</dbReference>
<accession>A0A2N3VF34</accession>
<organism evidence="5 6">
    <name type="scientific">Nocardia fluminea</name>
    <dbReference type="NCBI Taxonomy" id="134984"/>
    <lineage>
        <taxon>Bacteria</taxon>
        <taxon>Bacillati</taxon>
        <taxon>Actinomycetota</taxon>
        <taxon>Actinomycetes</taxon>
        <taxon>Mycobacteriales</taxon>
        <taxon>Nocardiaceae</taxon>
        <taxon>Nocardia</taxon>
    </lineage>
</organism>
<dbReference type="Gene3D" id="3.40.50.2300">
    <property type="match status" value="2"/>
</dbReference>
<proteinExistence type="inferred from homology"/>
<evidence type="ECO:0000259" key="4">
    <source>
        <dbReference type="Pfam" id="PF13458"/>
    </source>
</evidence>
<evidence type="ECO:0000313" key="5">
    <source>
        <dbReference type="EMBL" id="PKV80196.1"/>
    </source>
</evidence>